<dbReference type="GO" id="GO:0010608">
    <property type="term" value="P:post-transcriptional regulation of gene expression"/>
    <property type="evidence" value="ECO:0007669"/>
    <property type="project" value="TreeGrafter"/>
</dbReference>
<reference evidence="5" key="1">
    <citation type="submission" date="2021-03" db="EMBL/GenBank/DDBJ databases">
        <authorList>
            <person name="Palmer J.M."/>
        </authorList>
    </citation>
    <scope>NUCLEOTIDE SEQUENCE</scope>
    <source>
        <strain evidence="5">ARV_011</strain>
    </source>
</reference>
<dbReference type="AlphaFoldDB" id="A0A9P7VAY0"/>
<comment type="caution">
    <text evidence="5">The sequence shown here is derived from an EMBL/GenBank/DDBJ whole genome shotgun (WGS) entry which is preliminary data.</text>
</comment>
<dbReference type="Proteomes" id="UP000790833">
    <property type="component" value="Unassembled WGS sequence"/>
</dbReference>
<dbReference type="InterPro" id="IPR011989">
    <property type="entry name" value="ARM-like"/>
</dbReference>
<dbReference type="SUPFAM" id="SSF48371">
    <property type="entry name" value="ARM repeat"/>
    <property type="match status" value="1"/>
</dbReference>
<dbReference type="InterPro" id="IPR016024">
    <property type="entry name" value="ARM-type_fold"/>
</dbReference>
<dbReference type="InterPro" id="IPR001313">
    <property type="entry name" value="Pumilio_RNA-bd_rpt"/>
</dbReference>
<feature type="repeat" description="Pumilio" evidence="2">
    <location>
        <begin position="302"/>
        <end position="338"/>
    </location>
</feature>
<evidence type="ECO:0000256" key="2">
    <source>
        <dbReference type="PROSITE-ProRule" id="PRU00317"/>
    </source>
</evidence>
<dbReference type="GeneID" id="66118035"/>
<dbReference type="EMBL" id="JAHMUF010000007">
    <property type="protein sequence ID" value="KAG7194448.1"/>
    <property type="molecule type" value="Genomic_DNA"/>
</dbReference>
<protein>
    <submittedName>
        <fullName evidence="5">Protein necessary for high temperature growth</fullName>
    </submittedName>
</protein>
<evidence type="ECO:0000256" key="3">
    <source>
        <dbReference type="SAM" id="MobiDB-lite"/>
    </source>
</evidence>
<feature type="repeat" description="Pumilio" evidence="2">
    <location>
        <begin position="495"/>
        <end position="537"/>
    </location>
</feature>
<evidence type="ECO:0000313" key="5">
    <source>
        <dbReference type="EMBL" id="KAG7194448.1"/>
    </source>
</evidence>
<dbReference type="Gene3D" id="1.25.10.10">
    <property type="entry name" value="Leucine-rich Repeat Variant"/>
    <property type="match status" value="1"/>
</dbReference>
<sequence>MTPSVVVAGPTSPSTGGDSLQHLNVGLPRTRSVSSSTLSSTSTTGEVIGSPPNNSTLLSVNDSLLAPTQTKSLLWDQAKPHQNLNLPSFNLDLENLTGHNHQQRASVTSLSGVVFDASSGPSNHFFALSQQQLGAGAPLPVVPPTDASNGFSLHQQQLQLQLKYSGVVPPSNKFTQASKSSSVSSASSIVSSSATSFTSYASGATPLIDKEYLASINKVPLLLLRHEILRFSKDQYGCRFLQKKIDENIISNYSIRLANFEIIFKEIHPYLYELIIDPFGNYLIQKLTMYCNESNLNLMMEILQLCLFQISINQHGTRALQKIIDNLSNDYQLSLLIKGLKPYIIELIKDLNGNHVIQKILNKYSPENCQFIYDSIIQDLFPVATHKHGCCVLQKCLNHATHNQLMDFSNAILNYPVSVKLVNDQFGNYVLQYLISIDSIDINYRMFENFIKFGVSELCNLKFSSNVVEKFLKNCYNNELKLMEFSQLKFDLIFNILSGNLNKLINDPYGNYVIQTLLDILVHTQVVYPPDLPGLLALQPDYRYNVNGQMSQSSMQISIIKHWFQNCKIVSSYGKRIQSKINTILNNSNNSSGNTVIGNNHHSMNRNTTHMNNNVAASYNNGNNNNNNNNNNNIPMNMNYLQENMTSTGQFINSNNYYYALQQQPQSHQQQQQQQIHMPQHQLLPNHMQQQQQQFMSAHQFSNGGHPMASRRQNDHQGQRSSQQMPPRMNVQYNYRGMPPQQYMAPYQPNSMMNDSSNKSTINGHSMNGAYGQRYY</sequence>
<feature type="region of interest" description="Disordered" evidence="3">
    <location>
        <begin position="1"/>
        <end position="54"/>
    </location>
</feature>
<name>A0A9P7VAY0_9ASCO</name>
<keyword evidence="6" id="KW-1185">Reference proteome</keyword>
<evidence type="ECO:0000259" key="4">
    <source>
        <dbReference type="PROSITE" id="PS50303"/>
    </source>
</evidence>
<dbReference type="GO" id="GO:0010629">
    <property type="term" value="P:negative regulation of gene expression"/>
    <property type="evidence" value="ECO:0007669"/>
    <property type="project" value="UniProtKB-ARBA"/>
</dbReference>
<dbReference type="GO" id="GO:0005737">
    <property type="term" value="C:cytoplasm"/>
    <property type="evidence" value="ECO:0007669"/>
    <property type="project" value="TreeGrafter"/>
</dbReference>
<organism evidence="5 6">
    <name type="scientific">Scheffersomyces spartinae</name>
    <dbReference type="NCBI Taxonomy" id="45513"/>
    <lineage>
        <taxon>Eukaryota</taxon>
        <taxon>Fungi</taxon>
        <taxon>Dikarya</taxon>
        <taxon>Ascomycota</taxon>
        <taxon>Saccharomycotina</taxon>
        <taxon>Pichiomycetes</taxon>
        <taxon>Debaryomycetaceae</taxon>
        <taxon>Scheffersomyces</taxon>
    </lineage>
</organism>
<dbReference type="PROSITE" id="PS50303">
    <property type="entry name" value="PUM_HD"/>
    <property type="match status" value="1"/>
</dbReference>
<feature type="repeat" description="Pumilio" evidence="2">
    <location>
        <begin position="375"/>
        <end position="414"/>
    </location>
</feature>
<gene>
    <name evidence="5" type="primary">MPT5</name>
    <name evidence="5" type="ORF">KQ657_004661</name>
</gene>
<keyword evidence="1" id="KW-0677">Repeat</keyword>
<feature type="region of interest" description="Disordered" evidence="3">
    <location>
        <begin position="700"/>
        <end position="727"/>
    </location>
</feature>
<dbReference type="SMART" id="SM00025">
    <property type="entry name" value="Pumilio"/>
    <property type="match status" value="8"/>
</dbReference>
<dbReference type="InterPro" id="IPR033133">
    <property type="entry name" value="PUM-HD"/>
</dbReference>
<dbReference type="Pfam" id="PF00806">
    <property type="entry name" value="PUF"/>
    <property type="match status" value="8"/>
</dbReference>
<feature type="domain" description="PUM-HD" evidence="4">
    <location>
        <begin position="196"/>
        <end position="585"/>
    </location>
</feature>
<dbReference type="PANTHER" id="PTHR12537:SF80">
    <property type="entry name" value="SUPPRESSOR PROTEIN MPT5"/>
    <property type="match status" value="1"/>
</dbReference>
<dbReference type="CDD" id="cd07920">
    <property type="entry name" value="Pumilio"/>
    <property type="match status" value="1"/>
</dbReference>
<dbReference type="PANTHER" id="PTHR12537">
    <property type="entry name" value="RNA BINDING PROTEIN PUMILIO-RELATED"/>
    <property type="match status" value="1"/>
</dbReference>
<dbReference type="PROSITE" id="PS50302">
    <property type="entry name" value="PUM"/>
    <property type="match status" value="5"/>
</dbReference>
<feature type="repeat" description="Pumilio" evidence="2">
    <location>
        <begin position="266"/>
        <end position="301"/>
    </location>
</feature>
<dbReference type="OrthoDB" id="668540at2759"/>
<evidence type="ECO:0000256" key="1">
    <source>
        <dbReference type="ARBA" id="ARBA00022737"/>
    </source>
</evidence>
<feature type="compositionally biased region" description="Polar residues" evidence="3">
    <location>
        <begin position="11"/>
        <end position="22"/>
    </location>
</feature>
<feature type="compositionally biased region" description="Low complexity" evidence="3">
    <location>
        <begin position="30"/>
        <end position="44"/>
    </location>
</feature>
<proteinExistence type="predicted"/>
<accession>A0A9P7VAY0</accession>
<evidence type="ECO:0000313" key="6">
    <source>
        <dbReference type="Proteomes" id="UP000790833"/>
    </source>
</evidence>
<dbReference type="InterPro" id="IPR033712">
    <property type="entry name" value="Pumilio_RNA-bd"/>
</dbReference>
<dbReference type="GO" id="GO:0003729">
    <property type="term" value="F:mRNA binding"/>
    <property type="evidence" value="ECO:0007669"/>
    <property type="project" value="TreeGrafter"/>
</dbReference>
<dbReference type="RefSeq" id="XP_043049995.1">
    <property type="nucleotide sequence ID" value="XM_043195329.1"/>
</dbReference>
<feature type="repeat" description="Pumilio" evidence="2">
    <location>
        <begin position="339"/>
        <end position="374"/>
    </location>
</feature>